<comment type="caution">
    <text evidence="14">The sequence shown here is derived from an EMBL/GenBank/DDBJ whole genome shotgun (WGS) entry which is preliminary data.</text>
</comment>
<dbReference type="Gene3D" id="1.10.287.130">
    <property type="match status" value="1"/>
</dbReference>
<reference evidence="14 15" key="1">
    <citation type="submission" date="2020-04" db="EMBL/GenBank/DDBJ databases">
        <title>Knoellia sp. isolate from air conditioner.</title>
        <authorList>
            <person name="Chea S."/>
            <person name="Kim D.-U."/>
        </authorList>
    </citation>
    <scope>NUCLEOTIDE SEQUENCE [LARGE SCALE GENOMIC DNA]</scope>
    <source>
        <strain evidence="14 15">DB2414S</strain>
    </source>
</reference>
<evidence type="ECO:0000313" key="15">
    <source>
        <dbReference type="Proteomes" id="UP000588586"/>
    </source>
</evidence>
<dbReference type="PRINTS" id="PR00344">
    <property type="entry name" value="BCTRLSENSOR"/>
</dbReference>
<dbReference type="InterPro" id="IPR036097">
    <property type="entry name" value="HisK_dim/P_sf"/>
</dbReference>
<evidence type="ECO:0000256" key="10">
    <source>
        <dbReference type="ARBA" id="ARBA00023136"/>
    </source>
</evidence>
<dbReference type="InterPro" id="IPR005467">
    <property type="entry name" value="His_kinase_dom"/>
</dbReference>
<dbReference type="InterPro" id="IPR036890">
    <property type="entry name" value="HATPase_C_sf"/>
</dbReference>
<dbReference type="RefSeq" id="WP_171242313.1">
    <property type="nucleotide sequence ID" value="NZ_JABEPQ010000001.1"/>
</dbReference>
<dbReference type="InterPro" id="IPR050428">
    <property type="entry name" value="TCS_sensor_his_kinase"/>
</dbReference>
<evidence type="ECO:0000256" key="7">
    <source>
        <dbReference type="ARBA" id="ARBA00022777"/>
    </source>
</evidence>
<keyword evidence="10 11" id="KW-0472">Membrane</keyword>
<protein>
    <recommendedName>
        <fullName evidence="3">histidine kinase</fullName>
        <ecNumber evidence="3">2.7.13.3</ecNumber>
    </recommendedName>
</protein>
<dbReference type="SUPFAM" id="SSF47384">
    <property type="entry name" value="Homodimeric domain of signal transducing histidine kinase"/>
    <property type="match status" value="1"/>
</dbReference>
<evidence type="ECO:0000259" key="13">
    <source>
        <dbReference type="PROSITE" id="PS50885"/>
    </source>
</evidence>
<dbReference type="Gene3D" id="6.10.340.10">
    <property type="match status" value="1"/>
</dbReference>
<dbReference type="SMART" id="SM00388">
    <property type="entry name" value="HisKA"/>
    <property type="match status" value="1"/>
</dbReference>
<comment type="catalytic activity">
    <reaction evidence="1">
        <text>ATP + protein L-histidine = ADP + protein N-phospho-L-histidine.</text>
        <dbReference type="EC" id="2.7.13.3"/>
    </reaction>
</comment>
<evidence type="ECO:0000256" key="4">
    <source>
        <dbReference type="ARBA" id="ARBA00022553"/>
    </source>
</evidence>
<dbReference type="PROSITE" id="PS50885">
    <property type="entry name" value="HAMP"/>
    <property type="match status" value="1"/>
</dbReference>
<keyword evidence="5" id="KW-0808">Transferase</keyword>
<dbReference type="PROSITE" id="PS50109">
    <property type="entry name" value="HIS_KIN"/>
    <property type="match status" value="1"/>
</dbReference>
<dbReference type="SMART" id="SM00304">
    <property type="entry name" value="HAMP"/>
    <property type="match status" value="1"/>
</dbReference>
<evidence type="ECO:0000256" key="8">
    <source>
        <dbReference type="ARBA" id="ARBA00022989"/>
    </source>
</evidence>
<evidence type="ECO:0000256" key="5">
    <source>
        <dbReference type="ARBA" id="ARBA00022679"/>
    </source>
</evidence>
<evidence type="ECO:0000256" key="9">
    <source>
        <dbReference type="ARBA" id="ARBA00023012"/>
    </source>
</evidence>
<evidence type="ECO:0000256" key="11">
    <source>
        <dbReference type="SAM" id="Phobius"/>
    </source>
</evidence>
<evidence type="ECO:0000256" key="2">
    <source>
        <dbReference type="ARBA" id="ARBA00004236"/>
    </source>
</evidence>
<evidence type="ECO:0000256" key="3">
    <source>
        <dbReference type="ARBA" id="ARBA00012438"/>
    </source>
</evidence>
<keyword evidence="7 14" id="KW-0418">Kinase</keyword>
<dbReference type="CDD" id="cd00082">
    <property type="entry name" value="HisKA"/>
    <property type="match status" value="1"/>
</dbReference>
<dbReference type="Pfam" id="PF02518">
    <property type="entry name" value="HATPase_c"/>
    <property type="match status" value="1"/>
</dbReference>
<evidence type="ECO:0000259" key="12">
    <source>
        <dbReference type="PROSITE" id="PS50109"/>
    </source>
</evidence>
<keyword evidence="9" id="KW-0902">Two-component regulatory system</keyword>
<dbReference type="InterPro" id="IPR003594">
    <property type="entry name" value="HATPase_dom"/>
</dbReference>
<dbReference type="InterPro" id="IPR003661">
    <property type="entry name" value="HisK_dim/P_dom"/>
</dbReference>
<dbReference type="Proteomes" id="UP000588586">
    <property type="component" value="Unassembled WGS sequence"/>
</dbReference>
<dbReference type="CDD" id="cd06225">
    <property type="entry name" value="HAMP"/>
    <property type="match status" value="1"/>
</dbReference>
<proteinExistence type="predicted"/>
<dbReference type="Gene3D" id="3.30.565.10">
    <property type="entry name" value="Histidine kinase-like ATPase, C-terminal domain"/>
    <property type="match status" value="1"/>
</dbReference>
<sequence>MMRTWSLQRRVLATSGVVVVLMIVLGVAAFALTLDQILYRTSLDTARSTAGQVVDVVARGEAPPARSLSEVPAQGAIVQVVGADGTVVASSDRRLDARPASTLRPAAGKEEVDQSATVPGELGEPYAVVARGVTDPAGATYAVVVAVPLSALGDTVRTATVLLAVGAVLMLVLLLVLVRRAVRQALQPVEGIRSEVARISQVRGGGAVTVPPTGDEIARLARTMNEMLARLEKSDAATRRFVSDASHELRSPLATIRAAVEVSTQDGFDDDRDAVIRSETLRLQSLVDDLLTLAKADDGAPLAREEVDVDDIVAQEVHRVRATGVPVEASIMAARVLGDRARIEQMVRNVVDNAVRHTTGRVGLSVDTEGDDVVVRVDNDGPPVPVADRETVFDRFARLEDSRRRESGGSGLGLAIVRTVARAHGGNAVATETSDGRCRFELRLPTTD</sequence>
<dbReference type="Pfam" id="PF00672">
    <property type="entry name" value="HAMP"/>
    <property type="match status" value="1"/>
</dbReference>
<dbReference type="Pfam" id="PF00512">
    <property type="entry name" value="HisKA"/>
    <property type="match status" value="1"/>
</dbReference>
<accession>A0A849HF83</accession>
<evidence type="ECO:0000313" key="14">
    <source>
        <dbReference type="EMBL" id="NNM45274.1"/>
    </source>
</evidence>
<feature type="transmembrane region" description="Helical" evidence="11">
    <location>
        <begin position="12"/>
        <end position="34"/>
    </location>
</feature>
<evidence type="ECO:0000256" key="1">
    <source>
        <dbReference type="ARBA" id="ARBA00000085"/>
    </source>
</evidence>
<name>A0A849HF83_9MICO</name>
<dbReference type="EMBL" id="JABEPQ010000001">
    <property type="protein sequence ID" value="NNM45274.1"/>
    <property type="molecule type" value="Genomic_DNA"/>
</dbReference>
<keyword evidence="4" id="KW-0597">Phosphoprotein</keyword>
<feature type="domain" description="HAMP" evidence="13">
    <location>
        <begin position="183"/>
        <end position="236"/>
    </location>
</feature>
<dbReference type="InterPro" id="IPR004358">
    <property type="entry name" value="Sig_transdc_His_kin-like_C"/>
</dbReference>
<dbReference type="EC" id="2.7.13.3" evidence="3"/>
<dbReference type="PANTHER" id="PTHR45436">
    <property type="entry name" value="SENSOR HISTIDINE KINASE YKOH"/>
    <property type="match status" value="1"/>
</dbReference>
<comment type="subcellular location">
    <subcellularLocation>
        <location evidence="2">Cell membrane</location>
    </subcellularLocation>
</comment>
<organism evidence="14 15">
    <name type="scientific">Knoellia koreensis</name>
    <dbReference type="NCBI Taxonomy" id="2730921"/>
    <lineage>
        <taxon>Bacteria</taxon>
        <taxon>Bacillati</taxon>
        <taxon>Actinomycetota</taxon>
        <taxon>Actinomycetes</taxon>
        <taxon>Micrococcales</taxon>
        <taxon>Intrasporangiaceae</taxon>
        <taxon>Knoellia</taxon>
    </lineage>
</organism>
<dbReference type="GO" id="GO:0005886">
    <property type="term" value="C:plasma membrane"/>
    <property type="evidence" value="ECO:0007669"/>
    <property type="project" value="UniProtKB-SubCell"/>
</dbReference>
<dbReference type="AlphaFoldDB" id="A0A849HF83"/>
<dbReference type="GO" id="GO:0000155">
    <property type="term" value="F:phosphorelay sensor kinase activity"/>
    <property type="evidence" value="ECO:0007669"/>
    <property type="project" value="InterPro"/>
</dbReference>
<dbReference type="InterPro" id="IPR003660">
    <property type="entry name" value="HAMP_dom"/>
</dbReference>
<dbReference type="SMART" id="SM00387">
    <property type="entry name" value="HATPase_c"/>
    <property type="match status" value="1"/>
</dbReference>
<keyword evidence="8 11" id="KW-1133">Transmembrane helix</keyword>
<dbReference type="SUPFAM" id="SSF55874">
    <property type="entry name" value="ATPase domain of HSP90 chaperone/DNA topoisomerase II/histidine kinase"/>
    <property type="match status" value="1"/>
</dbReference>
<dbReference type="PANTHER" id="PTHR45436:SF5">
    <property type="entry name" value="SENSOR HISTIDINE KINASE TRCS"/>
    <property type="match status" value="1"/>
</dbReference>
<feature type="transmembrane region" description="Helical" evidence="11">
    <location>
        <begin position="159"/>
        <end position="178"/>
    </location>
</feature>
<gene>
    <name evidence="14" type="ORF">HJG52_04555</name>
</gene>
<keyword evidence="15" id="KW-1185">Reference proteome</keyword>
<keyword evidence="6 11" id="KW-0812">Transmembrane</keyword>
<feature type="domain" description="Histidine kinase" evidence="12">
    <location>
        <begin position="244"/>
        <end position="448"/>
    </location>
</feature>
<evidence type="ECO:0000256" key="6">
    <source>
        <dbReference type="ARBA" id="ARBA00022692"/>
    </source>
</evidence>